<dbReference type="GO" id="GO:0005777">
    <property type="term" value="C:peroxisome"/>
    <property type="evidence" value="ECO:0007669"/>
    <property type="project" value="InterPro"/>
</dbReference>
<sequence length="547" mass="60071">MQTHRLTSMERARLSYERAKAIGFAYQMNVEDIASLGPKFWACHADPMAVYDGAATTLLTIQYNLVIGTLVQYTHTRDDLTPFIDDLLKYRKIGQFLLTERGHGLDAENLETTATLLSTGEFLLLTPSSQAAKYMPPTVPVGVPCIGIVFARLIVAGKFHGIRPFVVDINDGMKMCAGVTARLLPPRGGTNPVNHCLTYFNQVRLPRSALLGSIEKSAVPHNDFLQSIWRVTVGSIALGFVGIGAMEVFSTIGALYSMRRTVGPDGARTPIFHFRTQQIPVLTVTAQVYVLKAFSQWAIATFSDTTIDSRVRRGIAACTKAVIVQHSQAAALSISDRCGAQGLFEINQMSTMFNEMRGIAIAEGDILALSIRLTTELLIGRYELPRSTNPDSLLSRHETSIFEEHRTLLAAVSHHRNHEVNRQILPHCQAMVEAIGHRMAYDAAVASGVLPCLIDLYVASVIKLDPAWYAEQASLGRPAQVEMENAALDAVLPHLDSLVSQLDIQPYVTAPIVSDGTWDAFVNGLECFEGKVSACTEDKYMSLKHRL</sequence>
<evidence type="ECO:0000259" key="1">
    <source>
        <dbReference type="Pfam" id="PF22924"/>
    </source>
</evidence>
<protein>
    <recommendedName>
        <fullName evidence="1">Acyl-CoA oxidase C-alpha1 domain-containing protein</fullName>
    </recommendedName>
</protein>
<dbReference type="EMBL" id="SGPL01000352">
    <property type="protein sequence ID" value="THH13462.1"/>
    <property type="molecule type" value="Genomic_DNA"/>
</dbReference>
<dbReference type="Proteomes" id="UP000310158">
    <property type="component" value="Unassembled WGS sequence"/>
</dbReference>
<name>A0A4S4LMN4_9AGAM</name>
<dbReference type="GO" id="GO:0033540">
    <property type="term" value="P:fatty acid beta-oxidation using acyl-CoA oxidase"/>
    <property type="evidence" value="ECO:0007669"/>
    <property type="project" value="TreeGrafter"/>
</dbReference>
<dbReference type="OrthoDB" id="538336at2759"/>
<dbReference type="InterPro" id="IPR036250">
    <property type="entry name" value="AcylCo_DH-like_C"/>
</dbReference>
<dbReference type="Gene3D" id="2.40.110.10">
    <property type="entry name" value="Butyryl-CoA Dehydrogenase, subunit A, domain 2"/>
    <property type="match status" value="1"/>
</dbReference>
<dbReference type="GO" id="GO:0071949">
    <property type="term" value="F:FAD binding"/>
    <property type="evidence" value="ECO:0007669"/>
    <property type="project" value="InterPro"/>
</dbReference>
<dbReference type="PANTHER" id="PTHR10909">
    <property type="entry name" value="ELECTRON TRANSPORT OXIDOREDUCTASE"/>
    <property type="match status" value="1"/>
</dbReference>
<feature type="domain" description="Acyl-CoA oxidase C-alpha1" evidence="1">
    <location>
        <begin position="248"/>
        <end position="373"/>
    </location>
</feature>
<dbReference type="PANTHER" id="PTHR10909:SF382">
    <property type="entry name" value="ACYL-COENZYME A OXIDASE"/>
    <property type="match status" value="1"/>
</dbReference>
<organism evidence="2 3">
    <name type="scientific">Bondarzewia mesenterica</name>
    <dbReference type="NCBI Taxonomy" id="1095465"/>
    <lineage>
        <taxon>Eukaryota</taxon>
        <taxon>Fungi</taxon>
        <taxon>Dikarya</taxon>
        <taxon>Basidiomycota</taxon>
        <taxon>Agaricomycotina</taxon>
        <taxon>Agaricomycetes</taxon>
        <taxon>Russulales</taxon>
        <taxon>Bondarzewiaceae</taxon>
        <taxon>Bondarzewia</taxon>
    </lineage>
</organism>
<dbReference type="SUPFAM" id="SSF56645">
    <property type="entry name" value="Acyl-CoA dehydrogenase NM domain-like"/>
    <property type="match status" value="1"/>
</dbReference>
<dbReference type="Pfam" id="PF22924">
    <property type="entry name" value="ACOX_C_alpha1"/>
    <property type="match status" value="1"/>
</dbReference>
<dbReference type="GO" id="GO:0005504">
    <property type="term" value="F:fatty acid binding"/>
    <property type="evidence" value="ECO:0007669"/>
    <property type="project" value="TreeGrafter"/>
</dbReference>
<keyword evidence="3" id="KW-1185">Reference proteome</keyword>
<dbReference type="InterPro" id="IPR009100">
    <property type="entry name" value="AcylCoA_DH/oxidase_NM_dom_sf"/>
</dbReference>
<dbReference type="GO" id="GO:0055088">
    <property type="term" value="P:lipid homeostasis"/>
    <property type="evidence" value="ECO:0007669"/>
    <property type="project" value="TreeGrafter"/>
</dbReference>
<dbReference type="GO" id="GO:0003997">
    <property type="term" value="F:acyl-CoA oxidase activity"/>
    <property type="evidence" value="ECO:0007669"/>
    <property type="project" value="InterPro"/>
</dbReference>
<evidence type="ECO:0000313" key="3">
    <source>
        <dbReference type="Proteomes" id="UP000310158"/>
    </source>
</evidence>
<dbReference type="InterPro" id="IPR012258">
    <property type="entry name" value="Acyl-CoA_oxidase"/>
</dbReference>
<dbReference type="InterPro" id="IPR055060">
    <property type="entry name" value="ACOX_C_alpha1"/>
</dbReference>
<dbReference type="InterPro" id="IPR046373">
    <property type="entry name" value="Acyl-CoA_Oxase/DH_mid-dom_sf"/>
</dbReference>
<reference evidence="2 3" key="1">
    <citation type="submission" date="2019-02" db="EMBL/GenBank/DDBJ databases">
        <title>Genome sequencing of the rare red list fungi Bondarzewia mesenterica.</title>
        <authorList>
            <person name="Buettner E."/>
            <person name="Kellner H."/>
        </authorList>
    </citation>
    <scope>NUCLEOTIDE SEQUENCE [LARGE SCALE GENOMIC DNA]</scope>
    <source>
        <strain evidence="2 3">DSM 108281</strain>
    </source>
</reference>
<dbReference type="Gene3D" id="1.20.140.10">
    <property type="entry name" value="Butyryl-CoA Dehydrogenase, subunit A, domain 3"/>
    <property type="match status" value="1"/>
</dbReference>
<evidence type="ECO:0000313" key="2">
    <source>
        <dbReference type="EMBL" id="THH13462.1"/>
    </source>
</evidence>
<proteinExistence type="predicted"/>
<accession>A0A4S4LMN4</accession>
<dbReference type="SUPFAM" id="SSF47203">
    <property type="entry name" value="Acyl-CoA dehydrogenase C-terminal domain-like"/>
    <property type="match status" value="1"/>
</dbReference>
<dbReference type="AlphaFoldDB" id="A0A4S4LMN4"/>
<gene>
    <name evidence="2" type="ORF">EW146_g6758</name>
</gene>
<comment type="caution">
    <text evidence="2">The sequence shown here is derived from an EMBL/GenBank/DDBJ whole genome shotgun (WGS) entry which is preliminary data.</text>
</comment>